<evidence type="ECO:0000256" key="9">
    <source>
        <dbReference type="ARBA" id="ARBA00023012"/>
    </source>
</evidence>
<dbReference type="GO" id="GO:0005886">
    <property type="term" value="C:plasma membrane"/>
    <property type="evidence" value="ECO:0007669"/>
    <property type="project" value="UniProtKB-SubCell"/>
</dbReference>
<evidence type="ECO:0000256" key="5">
    <source>
        <dbReference type="ARBA" id="ARBA00022679"/>
    </source>
</evidence>
<dbReference type="RefSeq" id="WP_048809294.1">
    <property type="nucleotide sequence ID" value="NZ_JYIY01000063.1"/>
</dbReference>
<dbReference type="CDD" id="cd00082">
    <property type="entry name" value="HisKA"/>
    <property type="match status" value="1"/>
</dbReference>
<comment type="subcellular location">
    <subcellularLocation>
        <location evidence="2">Cell membrane</location>
    </subcellularLocation>
</comment>
<dbReference type="EC" id="2.7.13.3" evidence="3"/>
<evidence type="ECO:0000256" key="6">
    <source>
        <dbReference type="ARBA" id="ARBA00022692"/>
    </source>
</evidence>
<dbReference type="PATRIC" id="fig|400772.4.peg.789"/>
<dbReference type="PROSITE" id="PS50885">
    <property type="entry name" value="HAMP"/>
    <property type="match status" value="1"/>
</dbReference>
<evidence type="ECO:0000259" key="13">
    <source>
        <dbReference type="PROSITE" id="PS50109"/>
    </source>
</evidence>
<feature type="transmembrane region" description="Helical" evidence="12">
    <location>
        <begin position="177"/>
        <end position="199"/>
    </location>
</feature>
<keyword evidence="5 15" id="KW-0808">Transferase</keyword>
<evidence type="ECO:0000256" key="4">
    <source>
        <dbReference type="ARBA" id="ARBA00022553"/>
    </source>
</evidence>
<dbReference type="InterPro" id="IPR003661">
    <property type="entry name" value="HisK_dim/P_dom"/>
</dbReference>
<dbReference type="Gene3D" id="6.10.340.10">
    <property type="match status" value="1"/>
</dbReference>
<evidence type="ECO:0000256" key="8">
    <source>
        <dbReference type="ARBA" id="ARBA00022989"/>
    </source>
</evidence>
<evidence type="ECO:0000256" key="1">
    <source>
        <dbReference type="ARBA" id="ARBA00000085"/>
    </source>
</evidence>
<feature type="transmembrane region" description="Helical" evidence="12">
    <location>
        <begin position="21"/>
        <end position="45"/>
    </location>
</feature>
<evidence type="ECO:0000313" key="15">
    <source>
        <dbReference type="EMBL" id="KJL38247.1"/>
    </source>
</evidence>
<dbReference type="Gene3D" id="3.30.565.10">
    <property type="entry name" value="Histidine kinase-like ATPase, C-terminal domain"/>
    <property type="match status" value="1"/>
</dbReference>
<keyword evidence="4" id="KW-0597">Phosphoprotein</keyword>
<proteinExistence type="predicted"/>
<evidence type="ECO:0000313" key="16">
    <source>
        <dbReference type="Proteomes" id="UP000033451"/>
    </source>
</evidence>
<dbReference type="PANTHER" id="PTHR45436">
    <property type="entry name" value="SENSOR HISTIDINE KINASE YKOH"/>
    <property type="match status" value="1"/>
</dbReference>
<evidence type="ECO:0000259" key="14">
    <source>
        <dbReference type="PROSITE" id="PS50885"/>
    </source>
</evidence>
<comment type="catalytic activity">
    <reaction evidence="1">
        <text>ATP + protein L-histidine = ADP + protein N-phospho-L-histidine.</text>
        <dbReference type="EC" id="2.7.13.3"/>
    </reaction>
</comment>
<reference evidence="15 16" key="1">
    <citation type="submission" date="2015-02" db="EMBL/GenBank/DDBJ databases">
        <title>Draft genome sequences of ten Microbacterium spp. with emphasis on heavy metal contaminated environments.</title>
        <authorList>
            <person name="Corretto E."/>
        </authorList>
    </citation>
    <scope>NUCLEOTIDE SEQUENCE [LARGE SCALE GENOMIC DNA]</scope>
    <source>
        <strain evidence="15 16">DSM 18659</strain>
    </source>
</reference>
<name>A0A0F0LXX5_9MICO</name>
<dbReference type="SMART" id="SM00304">
    <property type="entry name" value="HAMP"/>
    <property type="match status" value="1"/>
</dbReference>
<dbReference type="InterPro" id="IPR036097">
    <property type="entry name" value="HisK_dim/P_sf"/>
</dbReference>
<dbReference type="STRING" id="400772.RR49_00757"/>
<feature type="domain" description="Histidine kinase" evidence="13">
    <location>
        <begin position="273"/>
        <end position="560"/>
    </location>
</feature>
<dbReference type="SUPFAM" id="SSF55874">
    <property type="entry name" value="ATPase domain of HSP90 chaperone/DNA topoisomerase II/histidine kinase"/>
    <property type="match status" value="1"/>
</dbReference>
<dbReference type="PRINTS" id="PR00344">
    <property type="entry name" value="BCTRLSENSOR"/>
</dbReference>
<dbReference type="Pfam" id="PF00512">
    <property type="entry name" value="HisKA"/>
    <property type="match status" value="1"/>
</dbReference>
<dbReference type="EMBL" id="JYIY01000063">
    <property type="protein sequence ID" value="KJL38247.1"/>
    <property type="molecule type" value="Genomic_DNA"/>
</dbReference>
<dbReference type="CDD" id="cd06225">
    <property type="entry name" value="HAMP"/>
    <property type="match status" value="1"/>
</dbReference>
<dbReference type="InterPro" id="IPR050428">
    <property type="entry name" value="TCS_sensor_his_kinase"/>
</dbReference>
<feature type="domain" description="HAMP" evidence="14">
    <location>
        <begin position="204"/>
        <end position="258"/>
    </location>
</feature>
<keyword evidence="10 12" id="KW-0472">Membrane</keyword>
<evidence type="ECO:0000256" key="12">
    <source>
        <dbReference type="SAM" id="Phobius"/>
    </source>
</evidence>
<keyword evidence="8 12" id="KW-1133">Transmembrane helix</keyword>
<dbReference type="AlphaFoldDB" id="A0A0F0LXX5"/>
<comment type="caution">
    <text evidence="15">The sequence shown here is derived from an EMBL/GenBank/DDBJ whole genome shotgun (WGS) entry which is preliminary data.</text>
</comment>
<dbReference type="Pfam" id="PF02518">
    <property type="entry name" value="HATPase_c"/>
    <property type="match status" value="1"/>
</dbReference>
<dbReference type="InterPro" id="IPR004358">
    <property type="entry name" value="Sig_transdc_His_kin-like_C"/>
</dbReference>
<dbReference type="InterPro" id="IPR036890">
    <property type="entry name" value="HATPase_C_sf"/>
</dbReference>
<evidence type="ECO:0000256" key="7">
    <source>
        <dbReference type="ARBA" id="ARBA00022777"/>
    </source>
</evidence>
<dbReference type="OrthoDB" id="9786919at2"/>
<dbReference type="Pfam" id="PF00672">
    <property type="entry name" value="HAMP"/>
    <property type="match status" value="1"/>
</dbReference>
<organism evidence="15 16">
    <name type="scientific">Microbacterium ginsengisoli</name>
    <dbReference type="NCBI Taxonomy" id="400772"/>
    <lineage>
        <taxon>Bacteria</taxon>
        <taxon>Bacillati</taxon>
        <taxon>Actinomycetota</taxon>
        <taxon>Actinomycetes</taxon>
        <taxon>Micrococcales</taxon>
        <taxon>Microbacteriaceae</taxon>
        <taxon>Microbacterium</taxon>
    </lineage>
</organism>
<evidence type="ECO:0000256" key="10">
    <source>
        <dbReference type="ARBA" id="ARBA00023136"/>
    </source>
</evidence>
<dbReference type="PROSITE" id="PS50109">
    <property type="entry name" value="HIS_KIN"/>
    <property type="match status" value="1"/>
</dbReference>
<dbReference type="Proteomes" id="UP000033451">
    <property type="component" value="Unassembled WGS sequence"/>
</dbReference>
<keyword evidence="6 12" id="KW-0812">Transmembrane</keyword>
<dbReference type="InterPro" id="IPR005467">
    <property type="entry name" value="His_kinase_dom"/>
</dbReference>
<dbReference type="FunFam" id="1.10.287.130:FF:000001">
    <property type="entry name" value="Two-component sensor histidine kinase"/>
    <property type="match status" value="1"/>
</dbReference>
<dbReference type="PANTHER" id="PTHR45436:SF5">
    <property type="entry name" value="SENSOR HISTIDINE KINASE TRCS"/>
    <property type="match status" value="1"/>
</dbReference>
<dbReference type="SUPFAM" id="SSF47384">
    <property type="entry name" value="Homodimeric domain of signal transducing histidine kinase"/>
    <property type="match status" value="1"/>
</dbReference>
<gene>
    <name evidence="15" type="primary">arlS</name>
    <name evidence="15" type="ORF">RR49_00757</name>
</gene>
<dbReference type="SMART" id="SM00388">
    <property type="entry name" value="HisKA"/>
    <property type="match status" value="1"/>
</dbReference>
<dbReference type="InterPro" id="IPR003660">
    <property type="entry name" value="HAMP_dom"/>
</dbReference>
<dbReference type="Gene3D" id="1.10.287.130">
    <property type="match status" value="1"/>
</dbReference>
<protein>
    <recommendedName>
        <fullName evidence="3">histidine kinase</fullName>
        <ecNumber evidence="3">2.7.13.3</ecNumber>
    </recommendedName>
</protein>
<evidence type="ECO:0000256" key="2">
    <source>
        <dbReference type="ARBA" id="ARBA00004236"/>
    </source>
</evidence>
<dbReference type="SMART" id="SM00387">
    <property type="entry name" value="HATPase_c"/>
    <property type="match status" value="1"/>
</dbReference>
<keyword evidence="16" id="KW-1185">Reference proteome</keyword>
<evidence type="ECO:0000256" key="3">
    <source>
        <dbReference type="ARBA" id="ARBA00012438"/>
    </source>
</evidence>
<feature type="compositionally biased region" description="Low complexity" evidence="11">
    <location>
        <begin position="400"/>
        <end position="413"/>
    </location>
</feature>
<feature type="region of interest" description="Disordered" evidence="11">
    <location>
        <begin position="375"/>
        <end position="424"/>
    </location>
</feature>
<evidence type="ECO:0000256" key="11">
    <source>
        <dbReference type="SAM" id="MobiDB-lite"/>
    </source>
</evidence>
<keyword evidence="7 15" id="KW-0418">Kinase</keyword>
<accession>A0A0F0LXX5</accession>
<sequence>MSAAKRDPLTAWWRNISLRAKVTGVTVAVLVIGLVAAGFGTMVFLRTTLLTNLDTTLLQLVGPTGVNQLITVTTDDGAATFERNKSAVATDYFVAIYAPGTGERLITAGGEPGAPQPNFPATFALDTAYTQQETVFELTGEDDTHFHATVSVTQVPGTSAFYTQMVVMPLAPTDRVVATYLGIFSLLAIFIVIASAFLVRWVVTLTFRSLGAVERTAELIAAGDFSQRMSDVESETTEVGRLKRALNAMLGRVDESLSQRDATVRQMRRFIGDASHELRTPLVTVRGYAELYRMGAIPEGASTAQAMERIEKEAMRMGAMVEDLLALARLDERRDIEVVPLDLRPIARDAALDVGASAPQRTVTVIDTTAAHTRIPDAAHPTPGEAPEPETPAAKRRGRAAASARTRAAGTLARLRRRPRTGEDVGTGELAVMAEPVYAMPPIVMGEENRVRQVVANLLGNAQRFSAPDSPIELRVGTDETAGLGWIEVIDHGEGIPEQIREQIFQRFWRADTSRARETGGSGLGLSIVASIVDALHGSVEVSDSAGGGATFRVSLPLAVHQDVAAHLLIETQPLPRLSRAD</sequence>
<dbReference type="InterPro" id="IPR003594">
    <property type="entry name" value="HATPase_dom"/>
</dbReference>
<dbReference type="GO" id="GO:0000155">
    <property type="term" value="F:phosphorelay sensor kinase activity"/>
    <property type="evidence" value="ECO:0007669"/>
    <property type="project" value="InterPro"/>
</dbReference>
<keyword evidence="9" id="KW-0902">Two-component regulatory system</keyword>